<feature type="transmembrane region" description="Helical" evidence="1">
    <location>
        <begin position="175"/>
        <end position="197"/>
    </location>
</feature>
<dbReference type="RefSeq" id="WP_003276968.1">
    <property type="nucleotide sequence ID" value="NC_018500.1"/>
</dbReference>
<keyword evidence="1" id="KW-0472">Membrane</keyword>
<dbReference type="Proteomes" id="UP000005259">
    <property type="component" value="Chromosome"/>
</dbReference>
<organism evidence="2 3">
    <name type="scientific">Bacillus thuringiensis HD-771</name>
    <dbReference type="NCBI Taxonomy" id="1218175"/>
    <lineage>
        <taxon>Bacteria</taxon>
        <taxon>Bacillati</taxon>
        <taxon>Bacillota</taxon>
        <taxon>Bacilli</taxon>
        <taxon>Bacillales</taxon>
        <taxon>Bacillaceae</taxon>
        <taxon>Bacillus</taxon>
        <taxon>Bacillus cereus group</taxon>
    </lineage>
</organism>
<keyword evidence="1" id="KW-1133">Transmembrane helix</keyword>
<gene>
    <name evidence="2" type="ORF">BTG_16035</name>
</gene>
<evidence type="ECO:0000313" key="2">
    <source>
        <dbReference type="EMBL" id="AFQ16651.1"/>
    </source>
</evidence>
<feature type="transmembrane region" description="Helical" evidence="1">
    <location>
        <begin position="118"/>
        <end position="136"/>
    </location>
</feature>
<dbReference type="KEGG" id="bti:BTG_16035"/>
<keyword evidence="1" id="KW-0812">Transmembrane</keyword>
<dbReference type="EMBL" id="CP003752">
    <property type="protein sequence ID" value="AFQ16651.1"/>
    <property type="molecule type" value="Genomic_DNA"/>
</dbReference>
<protein>
    <recommendedName>
        <fullName evidence="4">DUF2812 domain-containing protein</fullName>
    </recommendedName>
</protein>
<dbReference type="Pfam" id="PF11193">
    <property type="entry name" value="DUF2812"/>
    <property type="match status" value="1"/>
</dbReference>
<evidence type="ECO:0008006" key="4">
    <source>
        <dbReference type="Google" id="ProtNLM"/>
    </source>
</evidence>
<dbReference type="AlphaFoldDB" id="A0A9W3JA36"/>
<accession>A0A9W3JA36</accession>
<reference evidence="2 3" key="1">
    <citation type="submission" date="2012-08" db="EMBL/GenBank/DDBJ databases">
        <authorList>
            <person name="Doggett N."/>
            <person name="Teshima H."/>
            <person name="Bruce D."/>
            <person name="Detter J.C."/>
            <person name="Johnson S.L."/>
            <person name="Han C."/>
        </authorList>
    </citation>
    <scope>NUCLEOTIDE SEQUENCE [LARGE SCALE GENOMIC DNA]</scope>
    <source>
        <strain evidence="2 3">HD-771</strain>
    </source>
</reference>
<proteinExistence type="predicted"/>
<name>A0A9W3JA36_BACTU</name>
<dbReference type="InterPro" id="IPR021359">
    <property type="entry name" value="DUF2812"/>
</dbReference>
<evidence type="ECO:0000256" key="1">
    <source>
        <dbReference type="SAM" id="Phobius"/>
    </source>
</evidence>
<evidence type="ECO:0000313" key="3">
    <source>
        <dbReference type="Proteomes" id="UP000005259"/>
    </source>
</evidence>
<sequence length="207" mass="24852">MMWRLKFFLDFEKEEKWLEEMAWKGYQLESNTFGYTFGYTFRYTEPEDATIKIDHRVFSRKSDFINYCTLFEDSGWEHIAGNRWSGTQYFKKVDEESEDDIFSDPMSRAGKYKRLSKTFLELAICYLPILFLFMYSNTMNLGAFVNPKELYLTPGLWDKQGVSFLWSLLFETPFALMRGLFLTFIPVVTCMYFVCSYKANRLYEERR</sequence>